<feature type="transmembrane region" description="Helical" evidence="7">
    <location>
        <begin position="61"/>
        <end position="80"/>
    </location>
</feature>
<evidence type="ECO:0000256" key="5">
    <source>
        <dbReference type="ARBA" id="ARBA00022989"/>
    </source>
</evidence>
<comment type="similarity">
    <text evidence="7">Belongs to the binding-protein-dependent transport system permease family.</text>
</comment>
<dbReference type="OrthoDB" id="9804353at2"/>
<dbReference type="PANTHER" id="PTHR30151">
    <property type="entry name" value="ALKANE SULFONATE ABC TRANSPORTER-RELATED, MEMBRANE SUBUNIT"/>
    <property type="match status" value="1"/>
</dbReference>
<dbReference type="Pfam" id="PF00528">
    <property type="entry name" value="BPD_transp_1"/>
    <property type="match status" value="1"/>
</dbReference>
<dbReference type="InterPro" id="IPR035906">
    <property type="entry name" value="MetI-like_sf"/>
</dbReference>
<dbReference type="AlphaFoldDB" id="A0A512MHE8"/>
<keyword evidence="6 7" id="KW-0472">Membrane</keyword>
<dbReference type="GO" id="GO:0055085">
    <property type="term" value="P:transmembrane transport"/>
    <property type="evidence" value="ECO:0007669"/>
    <property type="project" value="InterPro"/>
</dbReference>
<comment type="caution">
    <text evidence="9">The sequence shown here is derived from an EMBL/GenBank/DDBJ whole genome shotgun (WGS) entry which is preliminary data.</text>
</comment>
<dbReference type="GO" id="GO:0005886">
    <property type="term" value="C:plasma membrane"/>
    <property type="evidence" value="ECO:0007669"/>
    <property type="project" value="UniProtKB-SubCell"/>
</dbReference>
<comment type="subcellular location">
    <subcellularLocation>
        <location evidence="1 7">Cell membrane</location>
        <topology evidence="1 7">Multi-pass membrane protein</topology>
    </subcellularLocation>
</comment>
<evidence type="ECO:0000313" key="9">
    <source>
        <dbReference type="EMBL" id="GEP45761.1"/>
    </source>
</evidence>
<keyword evidence="5 7" id="KW-1133">Transmembrane helix</keyword>
<proteinExistence type="inferred from homology"/>
<keyword evidence="2 7" id="KW-0813">Transport</keyword>
<dbReference type="SUPFAM" id="SSF161098">
    <property type="entry name" value="MetI-like"/>
    <property type="match status" value="1"/>
</dbReference>
<dbReference type="RefSeq" id="WP_146854948.1">
    <property type="nucleotide sequence ID" value="NZ_BKAG01000058.1"/>
</dbReference>
<organism evidence="9 10">
    <name type="scientific">Brevifollis gellanilyticus</name>
    <dbReference type="NCBI Taxonomy" id="748831"/>
    <lineage>
        <taxon>Bacteria</taxon>
        <taxon>Pseudomonadati</taxon>
        <taxon>Verrucomicrobiota</taxon>
        <taxon>Verrucomicrobiia</taxon>
        <taxon>Verrucomicrobiales</taxon>
        <taxon>Verrucomicrobiaceae</taxon>
    </lineage>
</organism>
<keyword evidence="4 7" id="KW-0812">Transmembrane</keyword>
<evidence type="ECO:0000313" key="10">
    <source>
        <dbReference type="Proteomes" id="UP000321577"/>
    </source>
</evidence>
<dbReference type="Gene3D" id="1.10.3720.10">
    <property type="entry name" value="MetI-like"/>
    <property type="match status" value="1"/>
</dbReference>
<accession>A0A512MHE8</accession>
<feature type="transmembrane region" description="Helical" evidence="7">
    <location>
        <begin position="189"/>
        <end position="215"/>
    </location>
</feature>
<feature type="transmembrane region" description="Helical" evidence="7">
    <location>
        <begin position="144"/>
        <end position="169"/>
    </location>
</feature>
<evidence type="ECO:0000256" key="2">
    <source>
        <dbReference type="ARBA" id="ARBA00022448"/>
    </source>
</evidence>
<feature type="transmembrane region" description="Helical" evidence="7">
    <location>
        <begin position="92"/>
        <end position="114"/>
    </location>
</feature>
<gene>
    <name evidence="9" type="ORF">BGE01nite_50520</name>
</gene>
<dbReference type="PANTHER" id="PTHR30151:SF0">
    <property type="entry name" value="ABC TRANSPORTER PERMEASE PROTEIN MJ0413-RELATED"/>
    <property type="match status" value="1"/>
</dbReference>
<dbReference type="EMBL" id="BKAG01000058">
    <property type="protein sequence ID" value="GEP45761.1"/>
    <property type="molecule type" value="Genomic_DNA"/>
</dbReference>
<dbReference type="Proteomes" id="UP000321577">
    <property type="component" value="Unassembled WGS sequence"/>
</dbReference>
<dbReference type="InterPro" id="IPR000515">
    <property type="entry name" value="MetI-like"/>
</dbReference>
<dbReference type="PROSITE" id="PS50928">
    <property type="entry name" value="ABC_TM1"/>
    <property type="match status" value="1"/>
</dbReference>
<dbReference type="CDD" id="cd06261">
    <property type="entry name" value="TM_PBP2"/>
    <property type="match status" value="1"/>
</dbReference>
<evidence type="ECO:0000259" key="8">
    <source>
        <dbReference type="PROSITE" id="PS50928"/>
    </source>
</evidence>
<feature type="domain" description="ABC transmembrane type-1" evidence="8">
    <location>
        <begin position="140"/>
        <end position="321"/>
    </location>
</feature>
<protein>
    <submittedName>
        <fullName evidence="9">ABC transporter permease</fullName>
    </submittedName>
</protein>
<evidence type="ECO:0000256" key="1">
    <source>
        <dbReference type="ARBA" id="ARBA00004651"/>
    </source>
</evidence>
<keyword evidence="3" id="KW-1003">Cell membrane</keyword>
<keyword evidence="10" id="KW-1185">Reference proteome</keyword>
<evidence type="ECO:0000256" key="4">
    <source>
        <dbReference type="ARBA" id="ARBA00022692"/>
    </source>
</evidence>
<sequence length="337" mass="36415">MNSEVSPTAATPEVWPELNQRAPTLTWRNGLNLPLAAIVALIVHLVVAGEEPAMETQNYSLFLGGLAGIGFLLFVLQFKLSGLRRWLRETGPVLAGGIVFLAVLEGVTTGLRLLPLPYFPSPARVLQSIITDRGMLWNSTWHSLFLLASGYALGVMAGLVSGVCIGWFAPARYWGMPVLKVVGPIPATAWIPLVLVLSPSALFSAISLIALAVWFPVTMLTSSGISNTRASYLDVARTLGAKPSYLIFSVAIPAAMPNIFLGLFMGLGAAFLTLVVAETVGVKSGLGWYLGWAKEWAEYGKVYSALVVMAVFFSTIMTALFKVRDRVLVWQKGTIKW</sequence>
<evidence type="ECO:0000256" key="6">
    <source>
        <dbReference type="ARBA" id="ARBA00023136"/>
    </source>
</evidence>
<reference evidence="9 10" key="1">
    <citation type="submission" date="2019-07" db="EMBL/GenBank/DDBJ databases">
        <title>Whole genome shotgun sequence of Brevifollis gellanilyticus NBRC 108608.</title>
        <authorList>
            <person name="Hosoyama A."/>
            <person name="Uohara A."/>
            <person name="Ohji S."/>
            <person name="Ichikawa N."/>
        </authorList>
    </citation>
    <scope>NUCLEOTIDE SEQUENCE [LARGE SCALE GENOMIC DNA]</scope>
    <source>
        <strain evidence="9 10">NBRC 108608</strain>
    </source>
</reference>
<evidence type="ECO:0000256" key="3">
    <source>
        <dbReference type="ARBA" id="ARBA00022475"/>
    </source>
</evidence>
<feature type="transmembrane region" description="Helical" evidence="7">
    <location>
        <begin position="302"/>
        <end position="321"/>
    </location>
</feature>
<feature type="transmembrane region" description="Helical" evidence="7">
    <location>
        <begin position="259"/>
        <end position="282"/>
    </location>
</feature>
<name>A0A512MHE8_9BACT</name>
<evidence type="ECO:0000256" key="7">
    <source>
        <dbReference type="RuleBase" id="RU363032"/>
    </source>
</evidence>
<feature type="transmembrane region" description="Helical" evidence="7">
    <location>
        <begin position="31"/>
        <end position="49"/>
    </location>
</feature>